<keyword evidence="2" id="KW-1185">Reference proteome</keyword>
<dbReference type="AlphaFoldDB" id="A0A069QMT3"/>
<dbReference type="EMBL" id="JNGW01000018">
    <property type="protein sequence ID" value="KDR53334.1"/>
    <property type="molecule type" value="Genomic_DNA"/>
</dbReference>
<protein>
    <recommendedName>
        <fullName evidence="3">Lipocalin-like domain-containing protein</fullName>
    </recommendedName>
</protein>
<reference evidence="1 2" key="1">
    <citation type="submission" date="2013-08" db="EMBL/GenBank/DDBJ databases">
        <authorList>
            <person name="Weinstock G."/>
            <person name="Sodergren E."/>
            <person name="Wylie T."/>
            <person name="Fulton L."/>
            <person name="Fulton R."/>
            <person name="Fronick C."/>
            <person name="O'Laughlin M."/>
            <person name="Godfrey J."/>
            <person name="Miner T."/>
            <person name="Herter B."/>
            <person name="Appelbaum E."/>
            <person name="Cordes M."/>
            <person name="Lek S."/>
            <person name="Wollam A."/>
            <person name="Pepin K.H."/>
            <person name="Palsikar V.B."/>
            <person name="Mitreva M."/>
            <person name="Wilson R.K."/>
        </authorList>
    </citation>
    <scope>NUCLEOTIDE SEQUENCE [LARGE SCALE GENOMIC DNA]</scope>
    <source>
        <strain evidence="1 2">ATCC 15930</strain>
    </source>
</reference>
<name>A0A069QMT3_HOYLO</name>
<dbReference type="Proteomes" id="UP000027442">
    <property type="component" value="Unassembled WGS sequence"/>
</dbReference>
<evidence type="ECO:0008006" key="3">
    <source>
        <dbReference type="Google" id="ProtNLM"/>
    </source>
</evidence>
<comment type="caution">
    <text evidence="1">The sequence shown here is derived from an EMBL/GenBank/DDBJ whole genome shotgun (WGS) entry which is preliminary data.</text>
</comment>
<dbReference type="HOGENOM" id="CLU_122375_0_0_10"/>
<proteinExistence type="predicted"/>
<organism evidence="1 2">
    <name type="scientific">Hoylesella loescheii DSM 19665 = JCM 12249 = ATCC 15930</name>
    <dbReference type="NCBI Taxonomy" id="1122985"/>
    <lineage>
        <taxon>Bacteria</taxon>
        <taxon>Pseudomonadati</taxon>
        <taxon>Bacteroidota</taxon>
        <taxon>Bacteroidia</taxon>
        <taxon>Bacteroidales</taxon>
        <taxon>Prevotellaceae</taxon>
        <taxon>Hoylesella</taxon>
    </lineage>
</organism>
<evidence type="ECO:0000313" key="2">
    <source>
        <dbReference type="Proteomes" id="UP000027442"/>
    </source>
</evidence>
<dbReference type="RefSeq" id="WP_018968138.1">
    <property type="nucleotide sequence ID" value="NZ_KB899221.1"/>
</dbReference>
<gene>
    <name evidence="1" type="ORF">HMPREF1991_00552</name>
</gene>
<accession>A0A069QMT3</accession>
<evidence type="ECO:0000313" key="1">
    <source>
        <dbReference type="EMBL" id="KDR53334.1"/>
    </source>
</evidence>
<dbReference type="PATRIC" id="fig|1122985.7.peg.575"/>
<dbReference type="PROSITE" id="PS51257">
    <property type="entry name" value="PROKAR_LIPOPROTEIN"/>
    <property type="match status" value="1"/>
</dbReference>
<sequence>MDKRISTILFAIVAVLFIVACGDGKKKDNKQQSIATMEESKGDSTAYGVCGVNTAMHTLELVTVQGDTINYLFDVDDASAVKGGLLAGDRLAVVGYKNADGENEASLVLNLTTLMGKWRSIDKQFELMEDGTVLSAVKEESQPWTSWKVFNGQLVLNKDTFTVNALGGDSLYLENKHGIFTFTRQK</sequence>